<dbReference type="PRINTS" id="PR00032">
    <property type="entry name" value="HTHARAC"/>
</dbReference>
<evidence type="ECO:0000256" key="3">
    <source>
        <dbReference type="ARBA" id="ARBA00023163"/>
    </source>
</evidence>
<evidence type="ECO:0000256" key="2">
    <source>
        <dbReference type="ARBA" id="ARBA00023125"/>
    </source>
</evidence>
<dbReference type="EMBL" id="ATHO01000131">
    <property type="protein sequence ID" value="EQB03842.1"/>
    <property type="molecule type" value="Genomic_DNA"/>
</dbReference>
<evidence type="ECO:0000256" key="4">
    <source>
        <dbReference type="SAM" id="MobiDB-lite"/>
    </source>
</evidence>
<dbReference type="Gene3D" id="1.10.10.60">
    <property type="entry name" value="Homeodomain-like"/>
    <property type="match status" value="1"/>
</dbReference>
<dbReference type="PANTHER" id="PTHR46796">
    <property type="entry name" value="HTH-TYPE TRANSCRIPTIONAL ACTIVATOR RHAS-RELATED"/>
    <property type="match status" value="1"/>
</dbReference>
<dbReference type="InterPro" id="IPR018060">
    <property type="entry name" value="HTH_AraC"/>
</dbReference>
<dbReference type="PROSITE" id="PS01124">
    <property type="entry name" value="HTH_ARAC_FAMILY_2"/>
    <property type="match status" value="1"/>
</dbReference>
<dbReference type="SUPFAM" id="SSF46689">
    <property type="entry name" value="Homeodomain-like"/>
    <property type="match status" value="1"/>
</dbReference>
<feature type="region of interest" description="Disordered" evidence="4">
    <location>
        <begin position="1"/>
        <end position="30"/>
    </location>
</feature>
<organism evidence="6 7">
    <name type="scientific">Sphingobium quisquiliarum P25</name>
    <dbReference type="NCBI Taxonomy" id="1329909"/>
    <lineage>
        <taxon>Bacteria</taxon>
        <taxon>Pseudomonadati</taxon>
        <taxon>Pseudomonadota</taxon>
        <taxon>Alphaproteobacteria</taxon>
        <taxon>Sphingomonadales</taxon>
        <taxon>Sphingomonadaceae</taxon>
        <taxon>Sphingobium</taxon>
    </lineage>
</organism>
<feature type="domain" description="HTH araC/xylS-type" evidence="5">
    <location>
        <begin position="196"/>
        <end position="297"/>
    </location>
</feature>
<evidence type="ECO:0000313" key="7">
    <source>
        <dbReference type="Proteomes" id="UP000015525"/>
    </source>
</evidence>
<keyword evidence="1" id="KW-0805">Transcription regulation</keyword>
<sequence>MEQVARKTGWSDQWDHMRTPAPVPPAGERAGAEERTADLCGISLMHLRGDGTRLERPEGGAGCRHIILLVQLDGSCTVAHRQSTVHLSAGDVTLLDSERYFTLETSTGSSQMLGYIPFAEVMYGIPSAALPSPRRMESDDALAALAAPLMASLAQQMNRLDGEGGRCARQLLVELTRGLINRQRQRPVLVEPIPDPRVRHFIDAHLADPDLNPANIASGCNISVRRLHRIFSTTPWSACGWIRKERLERCRRDLTDPALSDLSVTQIAFRWGFNDAAHFSRAFRSAYGESPSEARRAVDAPRYADIPRAVLRARLEESGSARP</sequence>
<dbReference type="Pfam" id="PF14525">
    <property type="entry name" value="AraC_binding_2"/>
    <property type="match status" value="1"/>
</dbReference>
<keyword evidence="7" id="KW-1185">Reference proteome</keyword>
<dbReference type="PATRIC" id="fig|1329909.3.peg.2827"/>
<dbReference type="GO" id="GO:0043565">
    <property type="term" value="F:sequence-specific DNA binding"/>
    <property type="evidence" value="ECO:0007669"/>
    <property type="project" value="InterPro"/>
</dbReference>
<dbReference type="InterPro" id="IPR020449">
    <property type="entry name" value="Tscrpt_reg_AraC-type_HTH"/>
</dbReference>
<reference evidence="6 7" key="1">
    <citation type="journal article" date="2013" name="Genome Announc.">
        <title>Draft Genome Sequence of Sphingobium quisquiliarum Strain P25T, a Novel Hexachlorocyclohexane (HCH)-Degrading Bacterium Isolated from an HCH Dumpsite.</title>
        <authorList>
            <person name="Kumar Singh A."/>
            <person name="Sangwan N."/>
            <person name="Sharma A."/>
            <person name="Gupta V."/>
            <person name="Khurana J.P."/>
            <person name="Lal R."/>
        </authorList>
    </citation>
    <scope>NUCLEOTIDE SEQUENCE [LARGE SCALE GENOMIC DNA]</scope>
    <source>
        <strain evidence="6 7">P25</strain>
    </source>
</reference>
<dbReference type="InterPro" id="IPR009057">
    <property type="entry name" value="Homeodomain-like_sf"/>
</dbReference>
<dbReference type="RefSeq" id="WP_021239052.1">
    <property type="nucleotide sequence ID" value="NZ_ATHO01000131.1"/>
</dbReference>
<dbReference type="AlphaFoldDB" id="T0GT78"/>
<keyword evidence="2" id="KW-0238">DNA-binding</keyword>
<dbReference type="InterPro" id="IPR035418">
    <property type="entry name" value="AraC-bd_2"/>
</dbReference>
<keyword evidence="3" id="KW-0804">Transcription</keyword>
<dbReference type="PANTHER" id="PTHR46796:SF6">
    <property type="entry name" value="ARAC SUBFAMILY"/>
    <property type="match status" value="1"/>
</dbReference>
<evidence type="ECO:0000313" key="6">
    <source>
        <dbReference type="EMBL" id="EQB03842.1"/>
    </source>
</evidence>
<protein>
    <recommendedName>
        <fullName evidence="5">HTH araC/xylS-type domain-containing protein</fullName>
    </recommendedName>
</protein>
<name>T0GT78_9SPHN</name>
<dbReference type="SMART" id="SM00342">
    <property type="entry name" value="HTH_ARAC"/>
    <property type="match status" value="1"/>
</dbReference>
<dbReference type="Proteomes" id="UP000015525">
    <property type="component" value="Unassembled WGS sequence"/>
</dbReference>
<evidence type="ECO:0000259" key="5">
    <source>
        <dbReference type="PROSITE" id="PS01124"/>
    </source>
</evidence>
<gene>
    <name evidence="6" type="ORF">L288_14680</name>
</gene>
<dbReference type="GO" id="GO:0003700">
    <property type="term" value="F:DNA-binding transcription factor activity"/>
    <property type="evidence" value="ECO:0007669"/>
    <property type="project" value="InterPro"/>
</dbReference>
<proteinExistence type="predicted"/>
<dbReference type="InterPro" id="IPR050204">
    <property type="entry name" value="AraC_XylS_family_regulators"/>
</dbReference>
<dbReference type="Pfam" id="PF12833">
    <property type="entry name" value="HTH_18"/>
    <property type="match status" value="1"/>
</dbReference>
<evidence type="ECO:0000256" key="1">
    <source>
        <dbReference type="ARBA" id="ARBA00023015"/>
    </source>
</evidence>
<accession>T0GT78</accession>
<comment type="caution">
    <text evidence="6">The sequence shown here is derived from an EMBL/GenBank/DDBJ whole genome shotgun (WGS) entry which is preliminary data.</text>
</comment>